<evidence type="ECO:0000313" key="5">
    <source>
        <dbReference type="Proteomes" id="UP001143981"/>
    </source>
</evidence>
<accession>A0A9W7YCJ4</accession>
<dbReference type="Gene3D" id="1.20.1260.60">
    <property type="entry name" value="Vacuolar protein sorting-associated protein Ist1"/>
    <property type="match status" value="1"/>
</dbReference>
<dbReference type="EMBL" id="JANBOI010000585">
    <property type="protein sequence ID" value="KAJ1729596.1"/>
    <property type="molecule type" value="Genomic_DNA"/>
</dbReference>
<feature type="region of interest" description="Disordered" evidence="3">
    <location>
        <begin position="174"/>
        <end position="242"/>
    </location>
</feature>
<keyword evidence="5" id="KW-1185">Reference proteome</keyword>
<comment type="caution">
    <text evidence="4">The sequence shown here is derived from an EMBL/GenBank/DDBJ whole genome shotgun (WGS) entry which is preliminary data.</text>
</comment>
<comment type="similarity">
    <text evidence="1">Belongs to the IST1 family.</text>
</comment>
<feature type="coiled-coil region" evidence="2">
    <location>
        <begin position="7"/>
        <end position="34"/>
    </location>
</feature>
<evidence type="ECO:0000313" key="4">
    <source>
        <dbReference type="EMBL" id="KAJ1729596.1"/>
    </source>
</evidence>
<proteinExistence type="inferred from homology"/>
<dbReference type="AlphaFoldDB" id="A0A9W7YCJ4"/>
<dbReference type="InterPro" id="IPR005061">
    <property type="entry name" value="Ist1"/>
</dbReference>
<dbReference type="InterPro" id="IPR042277">
    <property type="entry name" value="IST1-like"/>
</dbReference>
<organism evidence="4 5">
    <name type="scientific">Coemansia biformis</name>
    <dbReference type="NCBI Taxonomy" id="1286918"/>
    <lineage>
        <taxon>Eukaryota</taxon>
        <taxon>Fungi</taxon>
        <taxon>Fungi incertae sedis</taxon>
        <taxon>Zoopagomycota</taxon>
        <taxon>Kickxellomycotina</taxon>
        <taxon>Kickxellomycetes</taxon>
        <taxon>Kickxellales</taxon>
        <taxon>Kickxellaceae</taxon>
        <taxon>Coemansia</taxon>
    </lineage>
</organism>
<name>A0A9W7YCJ4_9FUNG</name>
<dbReference type="Pfam" id="PF03398">
    <property type="entry name" value="Ist1"/>
    <property type="match status" value="1"/>
</dbReference>
<evidence type="ECO:0000256" key="3">
    <source>
        <dbReference type="SAM" id="MobiDB-lite"/>
    </source>
</evidence>
<evidence type="ECO:0000256" key="1">
    <source>
        <dbReference type="ARBA" id="ARBA00005536"/>
    </source>
</evidence>
<dbReference type="PANTHER" id="PTHR12161">
    <property type="entry name" value="IST1 FAMILY MEMBER"/>
    <property type="match status" value="1"/>
</dbReference>
<dbReference type="Proteomes" id="UP001143981">
    <property type="component" value="Unassembled WGS sequence"/>
</dbReference>
<feature type="region of interest" description="Disordered" evidence="3">
    <location>
        <begin position="264"/>
        <end position="307"/>
    </location>
</feature>
<evidence type="ECO:0000256" key="2">
    <source>
        <dbReference type="SAM" id="Coils"/>
    </source>
</evidence>
<feature type="compositionally biased region" description="Basic and acidic residues" evidence="3">
    <location>
        <begin position="215"/>
        <end position="229"/>
    </location>
</feature>
<sequence>MPAKFPLSKFKVELKLASNRLRFLQEKQAALNTKARRTIATLLEAGKVASATVRVEGIIRDDLHVEAMEIVELFCELLCTRAGLIDQLPTVDQGLSEAVSSVIYASTRIEARELPRIRDLLAAKYGKDVVVNAMDNADGFVNAKLLQKLSLEPPSERLVRLYLKEIAAAYRVDWRPDDNDDDEPGGGIKELSATVPTAPPSPAQAAAAEQDPADGTDRAQGEVRDEDQVPAKNSDSDAVALPSIPEHTADSAISDIEPASSPVLAKAKVPAVEQPKQPASRPVLDKGTTGDASGTVATAASGPPTMEELQRRFDALRQL</sequence>
<dbReference type="FunFam" id="1.20.1260.60:FF:000002">
    <property type="entry name" value="Vacuolar protein sorting-associated protein IST1"/>
    <property type="match status" value="1"/>
</dbReference>
<keyword evidence="2" id="KW-0175">Coiled coil</keyword>
<reference evidence="4" key="1">
    <citation type="submission" date="2022-07" db="EMBL/GenBank/DDBJ databases">
        <title>Phylogenomic reconstructions and comparative analyses of Kickxellomycotina fungi.</title>
        <authorList>
            <person name="Reynolds N.K."/>
            <person name="Stajich J.E."/>
            <person name="Barry K."/>
            <person name="Grigoriev I.V."/>
            <person name="Crous P."/>
            <person name="Smith M.E."/>
        </authorList>
    </citation>
    <scope>NUCLEOTIDE SEQUENCE</scope>
    <source>
        <strain evidence="4">BCRC 34381</strain>
    </source>
</reference>
<protein>
    <submittedName>
        <fullName evidence="4">Vacuolar protein sorting-associated protein ist1</fullName>
    </submittedName>
</protein>
<dbReference type="PANTHER" id="PTHR12161:SF5">
    <property type="entry name" value="IST1 HOMOLOG"/>
    <property type="match status" value="1"/>
</dbReference>
<dbReference type="GO" id="GO:0015031">
    <property type="term" value="P:protein transport"/>
    <property type="evidence" value="ECO:0007669"/>
    <property type="project" value="InterPro"/>
</dbReference>
<gene>
    <name evidence="4" type="primary">IST1</name>
    <name evidence="4" type="ORF">LPJ61_003445</name>
</gene>
<dbReference type="OrthoDB" id="29853at2759"/>